<name>A0A286RF56_9BACT</name>
<keyword evidence="3" id="KW-0560">Oxidoreductase</keyword>
<dbReference type="SUPFAM" id="SSF55347">
    <property type="entry name" value="Glyceraldehyde-3-phosphate dehydrogenase-like, C-terminal domain"/>
    <property type="match status" value="1"/>
</dbReference>
<dbReference type="Pfam" id="PF22725">
    <property type="entry name" value="GFO_IDH_MocA_C3"/>
    <property type="match status" value="1"/>
</dbReference>
<dbReference type="KEGG" id="ttf:THTE_1992"/>
<dbReference type="AlphaFoldDB" id="A0A286RF56"/>
<dbReference type="Gene3D" id="3.30.360.10">
    <property type="entry name" value="Dihydrodipicolinate Reductase, domain 2"/>
    <property type="match status" value="1"/>
</dbReference>
<reference evidence="3 4" key="1">
    <citation type="journal article" name="Front. Microbiol.">
        <title>Sugar Metabolism of the First Thermophilic Planctomycete Thermogutta terrifontis: Comparative Genomic and Transcriptomic Approaches.</title>
        <authorList>
            <person name="Elcheninov A.G."/>
            <person name="Menzel P."/>
            <person name="Gudbergsdottir S.R."/>
            <person name="Slesarev A.I."/>
            <person name="Kadnikov V.V."/>
            <person name="Krogh A."/>
            <person name="Bonch-Osmolovskaya E.A."/>
            <person name="Peng X."/>
            <person name="Kublanov I.V."/>
        </authorList>
    </citation>
    <scope>NUCLEOTIDE SEQUENCE [LARGE SCALE GENOMIC DNA]</scope>
    <source>
        <strain evidence="3 4">R1</strain>
    </source>
</reference>
<dbReference type="Gene3D" id="3.40.50.720">
    <property type="entry name" value="NAD(P)-binding Rossmann-like Domain"/>
    <property type="match status" value="1"/>
</dbReference>
<dbReference type="Proteomes" id="UP000215086">
    <property type="component" value="Chromosome"/>
</dbReference>
<evidence type="ECO:0000313" key="4">
    <source>
        <dbReference type="Proteomes" id="UP000215086"/>
    </source>
</evidence>
<organism evidence="3 4">
    <name type="scientific">Thermogutta terrifontis</name>
    <dbReference type="NCBI Taxonomy" id="1331910"/>
    <lineage>
        <taxon>Bacteria</taxon>
        <taxon>Pseudomonadati</taxon>
        <taxon>Planctomycetota</taxon>
        <taxon>Planctomycetia</taxon>
        <taxon>Pirellulales</taxon>
        <taxon>Thermoguttaceae</taxon>
        <taxon>Thermogutta</taxon>
    </lineage>
</organism>
<feature type="domain" description="GFO/IDH/MocA-like oxidoreductase" evidence="2">
    <location>
        <begin position="172"/>
        <end position="306"/>
    </location>
</feature>
<keyword evidence="4" id="KW-1185">Reference proteome</keyword>
<gene>
    <name evidence="3" type="ORF">THTE_1992</name>
</gene>
<dbReference type="PANTHER" id="PTHR43818">
    <property type="entry name" value="BCDNA.GH03377"/>
    <property type="match status" value="1"/>
</dbReference>
<dbReference type="InterPro" id="IPR050463">
    <property type="entry name" value="Gfo/Idh/MocA_oxidrdct_glycsds"/>
</dbReference>
<dbReference type="InterPro" id="IPR055170">
    <property type="entry name" value="GFO_IDH_MocA-like_dom"/>
</dbReference>
<sequence>MTGAALTGVSIARMAHAAGEDPILKIALIGCGGRGTGAAANALEADPRTVLVAMADAFEDRLKGSLAALKKQFPDRVKVTPETSFVGFEAYKSAIAAGVDVVLLCEPPHFRPIHLKAAIEAGKHVFAEKPVAVDAAGYRSVLESTELARQKGLCIVSGLCWRYHRATIETVKRIQDGAVGDIIAIQETYNTGHIGGRDRDPKLTEMQFQLRNWYCFTWLSGDHNVEQHIHSLDKALWVMHDEPPAVAWGMGGRQVRTEMPRYGNIYDHHAVCYEYPNGVRVYSYCRQHANCWNDTTDHVFGTKGRAIILNQWRIDGEQSWKYQGESPNMYVEEHRALFSAIRKGEPINNGVYMARSTMMAIMGRMATYTGQRITWEEAINSKEVLAPSAYTWDATPPIVPDENGRYPVAIPGITKFI</sequence>
<dbReference type="Pfam" id="PF01408">
    <property type="entry name" value="GFO_IDH_MocA"/>
    <property type="match status" value="1"/>
</dbReference>
<evidence type="ECO:0000259" key="1">
    <source>
        <dbReference type="Pfam" id="PF01408"/>
    </source>
</evidence>
<dbReference type="PANTHER" id="PTHR43818:SF5">
    <property type="entry name" value="OXIDOREDUCTASE FAMILY PROTEIN"/>
    <property type="match status" value="1"/>
</dbReference>
<protein>
    <submittedName>
        <fullName evidence="3">Myo-inositol 2-dehydrogenase</fullName>
        <ecNumber evidence="3">1.1.1.18</ecNumber>
    </submittedName>
</protein>
<dbReference type="SUPFAM" id="SSF51735">
    <property type="entry name" value="NAD(P)-binding Rossmann-fold domains"/>
    <property type="match status" value="1"/>
</dbReference>
<dbReference type="EC" id="1.1.1.18" evidence="3"/>
<dbReference type="InterPro" id="IPR000683">
    <property type="entry name" value="Gfo/Idh/MocA-like_OxRdtase_N"/>
</dbReference>
<dbReference type="InterPro" id="IPR036291">
    <property type="entry name" value="NAD(P)-bd_dom_sf"/>
</dbReference>
<evidence type="ECO:0000259" key="2">
    <source>
        <dbReference type="Pfam" id="PF22725"/>
    </source>
</evidence>
<feature type="domain" description="Gfo/Idh/MocA-like oxidoreductase N-terminal" evidence="1">
    <location>
        <begin position="24"/>
        <end position="153"/>
    </location>
</feature>
<dbReference type="EMBL" id="CP018477">
    <property type="protein sequence ID" value="ASV74594.1"/>
    <property type="molecule type" value="Genomic_DNA"/>
</dbReference>
<dbReference type="GO" id="GO:0000166">
    <property type="term" value="F:nucleotide binding"/>
    <property type="evidence" value="ECO:0007669"/>
    <property type="project" value="InterPro"/>
</dbReference>
<evidence type="ECO:0000313" key="3">
    <source>
        <dbReference type="EMBL" id="ASV74594.1"/>
    </source>
</evidence>
<proteinExistence type="predicted"/>
<dbReference type="GO" id="GO:0050112">
    <property type="term" value="F:inositol 2-dehydrogenase (NAD+) activity"/>
    <property type="evidence" value="ECO:0007669"/>
    <property type="project" value="UniProtKB-EC"/>
</dbReference>
<accession>A0A286RF56</accession>